<dbReference type="InterPro" id="IPR033878">
    <property type="entry name" value="NfsB-like"/>
</dbReference>
<proteinExistence type="inferred from homology"/>
<evidence type="ECO:0000313" key="9">
    <source>
        <dbReference type="Proteomes" id="UP000027601"/>
    </source>
</evidence>
<dbReference type="OrthoDB" id="9809288at2"/>
<dbReference type="STRING" id="1121097.GCA_000428125_01127"/>
<protein>
    <submittedName>
        <fullName evidence="8">Oxygen-insensitive NAD(P)H nitroreductase</fullName>
    </submittedName>
</protein>
<dbReference type="eggNOG" id="COG0778">
    <property type="taxonomic scope" value="Bacteria"/>
</dbReference>
<dbReference type="GO" id="GO:0016491">
    <property type="term" value="F:oxidoreductase activity"/>
    <property type="evidence" value="ECO:0007669"/>
    <property type="project" value="UniProtKB-KW"/>
</dbReference>
<dbReference type="PANTHER" id="PTHR43673">
    <property type="entry name" value="NAD(P)H NITROREDUCTASE YDGI-RELATED"/>
    <property type="match status" value="1"/>
</dbReference>
<keyword evidence="4" id="KW-0288">FMN</keyword>
<dbReference type="RefSeq" id="WP_024995560.1">
    <property type="nucleotide sequence ID" value="NZ_BAJS01000002.1"/>
</dbReference>
<evidence type="ECO:0000256" key="4">
    <source>
        <dbReference type="ARBA" id="ARBA00022643"/>
    </source>
</evidence>
<comment type="similarity">
    <text evidence="2">Belongs to the nitroreductase family.</text>
</comment>
<evidence type="ECO:0000256" key="2">
    <source>
        <dbReference type="ARBA" id="ARBA00007118"/>
    </source>
</evidence>
<dbReference type="Pfam" id="PF00881">
    <property type="entry name" value="Nitroreductase"/>
    <property type="match status" value="1"/>
</dbReference>
<accession>A0A069CYV3</accession>
<dbReference type="CDD" id="cd02149">
    <property type="entry name" value="NfsB-like"/>
    <property type="match status" value="1"/>
</dbReference>
<dbReference type="InterPro" id="IPR029479">
    <property type="entry name" value="Nitroreductase"/>
</dbReference>
<comment type="cofactor">
    <cofactor evidence="1">
        <name>FMN</name>
        <dbReference type="ChEBI" id="CHEBI:58210"/>
    </cofactor>
</comment>
<keyword evidence="5" id="KW-0521">NADP</keyword>
<organism evidence="8 9">
    <name type="scientific">Bacteroides graminisolvens DSM 19988 = JCM 15093</name>
    <dbReference type="NCBI Taxonomy" id="1121097"/>
    <lineage>
        <taxon>Bacteria</taxon>
        <taxon>Pseudomonadati</taxon>
        <taxon>Bacteroidota</taxon>
        <taxon>Bacteroidia</taxon>
        <taxon>Bacteroidales</taxon>
        <taxon>Bacteroidaceae</taxon>
        <taxon>Bacteroides</taxon>
    </lineage>
</organism>
<evidence type="ECO:0000256" key="5">
    <source>
        <dbReference type="ARBA" id="ARBA00022857"/>
    </source>
</evidence>
<gene>
    <name evidence="8" type="ORF">JCM15093_478</name>
</gene>
<keyword evidence="9" id="KW-1185">Reference proteome</keyword>
<evidence type="ECO:0000313" key="8">
    <source>
        <dbReference type="EMBL" id="GAK35387.1"/>
    </source>
</evidence>
<comment type="caution">
    <text evidence="8">The sequence shown here is derived from an EMBL/GenBank/DDBJ whole genome shotgun (WGS) entry which is preliminary data.</text>
</comment>
<evidence type="ECO:0000256" key="6">
    <source>
        <dbReference type="ARBA" id="ARBA00023002"/>
    </source>
</evidence>
<evidence type="ECO:0000256" key="3">
    <source>
        <dbReference type="ARBA" id="ARBA00022630"/>
    </source>
</evidence>
<dbReference type="AlphaFoldDB" id="A0A069CYV3"/>
<reference evidence="8 9" key="1">
    <citation type="journal article" date="2015" name="Microbes Environ.">
        <title>Distribution and evolution of nitrogen fixation genes in the phylum bacteroidetes.</title>
        <authorList>
            <person name="Inoue J."/>
            <person name="Oshima K."/>
            <person name="Suda W."/>
            <person name="Sakamoto M."/>
            <person name="Iino T."/>
            <person name="Noda S."/>
            <person name="Hongoh Y."/>
            <person name="Hattori M."/>
            <person name="Ohkuma M."/>
        </authorList>
    </citation>
    <scope>NUCLEOTIDE SEQUENCE [LARGE SCALE GENOMIC DNA]</scope>
    <source>
        <strain evidence="8 9">JCM 15093</strain>
    </source>
</reference>
<sequence>MSLIEDLQWRYATKKFDSTKKVSQSDIDKLVEAARLAPTSSGLQPFRVLVVSNQELKDKMVPIAMNQQQVADCSHVLVFAAWNRYSAERIDSIYDFTTEERGLAKGFFGAYTDKLKSIYLPQDEKENFEHIARQTYIALALVMAQAAELKIDSTPMEGFYNDQLDELLNLSSLGLKSVSILPVGYRDASADWLVNMKKVRLPKEEFVIEMK</sequence>
<dbReference type="SUPFAM" id="SSF55469">
    <property type="entry name" value="FMN-dependent nitroreductase-like"/>
    <property type="match status" value="1"/>
</dbReference>
<keyword evidence="3" id="KW-0285">Flavoprotein</keyword>
<dbReference type="Proteomes" id="UP000027601">
    <property type="component" value="Unassembled WGS sequence"/>
</dbReference>
<feature type="domain" description="Nitroreductase" evidence="7">
    <location>
        <begin position="8"/>
        <end position="185"/>
    </location>
</feature>
<evidence type="ECO:0000256" key="1">
    <source>
        <dbReference type="ARBA" id="ARBA00001917"/>
    </source>
</evidence>
<name>A0A069CYV3_9BACE</name>
<dbReference type="EMBL" id="BAJS01000002">
    <property type="protein sequence ID" value="GAK35387.1"/>
    <property type="molecule type" value="Genomic_DNA"/>
</dbReference>
<evidence type="ECO:0000259" key="7">
    <source>
        <dbReference type="Pfam" id="PF00881"/>
    </source>
</evidence>
<dbReference type="InterPro" id="IPR000415">
    <property type="entry name" value="Nitroreductase-like"/>
</dbReference>
<dbReference type="PANTHER" id="PTHR43673:SF2">
    <property type="entry name" value="NITROREDUCTASE"/>
    <property type="match status" value="1"/>
</dbReference>
<dbReference type="Gene3D" id="3.40.109.10">
    <property type="entry name" value="NADH Oxidase"/>
    <property type="match status" value="1"/>
</dbReference>
<keyword evidence="6" id="KW-0560">Oxidoreductase</keyword>